<sequence length="387" mass="42770">MAPDIAIVGGGPCGLALAAMLEQQGIDYVVYERSAENTPPRGGCLDIHRSSGQIVLKEAGCFEEFKKYARGGYATIHSLFDHKGNKVTTFGEGRDSPEIDRAQLRQVMLSSIAKEKVRWSTPVKSSSRNENGDVVLEFEDGTTASGFKLVVGADGLRSKIRHLVTQAEPKYAGILFLTLFIQPGNPYHSTLEQLAGQGPMIFCGKGKKIWIQRQGDGHYRMDFGWKGPADFPSAGEVDLSDEDSVKDFLLREEYFGCFTEVVHEIIRNSTGPFRTWPLYYFPVEHLNWQTSPGVTLVGDAAHVTTPFVGDGVNCAMRNALVLTRKIQNLGITQEAVTAYEQEMFPYAQDVITRSVASGELFLAWDSPKGLLENMVSANRLIRDEGDY</sequence>
<keyword evidence="1" id="KW-0285">Flavoprotein</keyword>
<dbReference type="PANTHER" id="PTHR46972:SF1">
    <property type="entry name" value="FAD DEPENDENT OXIDOREDUCTASE DOMAIN-CONTAINING PROTEIN"/>
    <property type="match status" value="1"/>
</dbReference>
<protein>
    <submittedName>
        <fullName evidence="6">UbiH</fullName>
    </submittedName>
</protein>
<evidence type="ECO:0000256" key="3">
    <source>
        <dbReference type="ARBA" id="ARBA00023002"/>
    </source>
</evidence>
<dbReference type="STRING" id="1403190.A0A0F0IFX5"/>
<evidence type="ECO:0000259" key="5">
    <source>
        <dbReference type="Pfam" id="PF01494"/>
    </source>
</evidence>
<reference evidence="6 7" key="1">
    <citation type="submission" date="2015-02" db="EMBL/GenBank/DDBJ databases">
        <title>Draft genome sequence of Aspergillus parasiticus SU-1.</title>
        <authorList>
            <person name="Yu J."/>
            <person name="Fedorova N."/>
            <person name="Yin Y."/>
            <person name="Losada L."/>
            <person name="Zafar N."/>
            <person name="Taujale R."/>
            <person name="Ehrlich K.C."/>
            <person name="Bhatnagar D."/>
            <person name="Cleveland T.E."/>
            <person name="Bennett J.W."/>
            <person name="Nierman W.C."/>
        </authorList>
    </citation>
    <scope>NUCLEOTIDE SEQUENCE [LARGE SCALE GENOMIC DNA]</scope>
    <source>
        <strain evidence="7">ATCC 56775 / NRRL 5862 / SRRC 143 / SU-1</strain>
    </source>
</reference>
<dbReference type="EMBL" id="JZEE01000359">
    <property type="protein sequence ID" value="KJK65642.1"/>
    <property type="molecule type" value="Genomic_DNA"/>
</dbReference>
<name>A0A0F0IFX5_ASPPU</name>
<dbReference type="InterPro" id="IPR002938">
    <property type="entry name" value="FAD-bd"/>
</dbReference>
<evidence type="ECO:0000313" key="6">
    <source>
        <dbReference type="EMBL" id="KJK65642.1"/>
    </source>
</evidence>
<dbReference type="PANTHER" id="PTHR46972">
    <property type="entry name" value="MONOOXYGENASE ASQM-RELATED"/>
    <property type="match status" value="1"/>
</dbReference>
<dbReference type="OrthoDB" id="655030at2759"/>
<dbReference type="GO" id="GO:0071949">
    <property type="term" value="F:FAD binding"/>
    <property type="evidence" value="ECO:0007669"/>
    <property type="project" value="InterPro"/>
</dbReference>
<dbReference type="Proteomes" id="UP000033540">
    <property type="component" value="Unassembled WGS sequence"/>
</dbReference>
<dbReference type="SUPFAM" id="SSF51905">
    <property type="entry name" value="FAD/NAD(P)-binding domain"/>
    <property type="match status" value="1"/>
</dbReference>
<keyword evidence="2" id="KW-0274">FAD</keyword>
<evidence type="ECO:0000256" key="4">
    <source>
        <dbReference type="ARBA" id="ARBA00023033"/>
    </source>
</evidence>
<keyword evidence="3" id="KW-0560">Oxidoreductase</keyword>
<evidence type="ECO:0000256" key="2">
    <source>
        <dbReference type="ARBA" id="ARBA00022827"/>
    </source>
</evidence>
<feature type="domain" description="FAD-binding" evidence="5">
    <location>
        <begin position="4"/>
        <end position="353"/>
    </location>
</feature>
<dbReference type="Gene3D" id="3.50.50.60">
    <property type="entry name" value="FAD/NAD(P)-binding domain"/>
    <property type="match status" value="1"/>
</dbReference>
<dbReference type="Pfam" id="PF01494">
    <property type="entry name" value="FAD_binding_3"/>
    <property type="match status" value="1"/>
</dbReference>
<dbReference type="GO" id="GO:0004497">
    <property type="term" value="F:monooxygenase activity"/>
    <property type="evidence" value="ECO:0007669"/>
    <property type="project" value="UniProtKB-KW"/>
</dbReference>
<gene>
    <name evidence="6" type="ORF">P875_00010057</name>
</gene>
<accession>A0A0F0IFX5</accession>
<evidence type="ECO:0000313" key="7">
    <source>
        <dbReference type="Proteomes" id="UP000033540"/>
    </source>
</evidence>
<comment type="caution">
    <text evidence="6">The sequence shown here is derived from an EMBL/GenBank/DDBJ whole genome shotgun (WGS) entry which is preliminary data.</text>
</comment>
<evidence type="ECO:0000256" key="1">
    <source>
        <dbReference type="ARBA" id="ARBA00022630"/>
    </source>
</evidence>
<dbReference type="InterPro" id="IPR036188">
    <property type="entry name" value="FAD/NAD-bd_sf"/>
</dbReference>
<organism evidence="6 7">
    <name type="scientific">Aspergillus parasiticus (strain ATCC 56775 / NRRL 5862 / SRRC 143 / SU-1)</name>
    <dbReference type="NCBI Taxonomy" id="1403190"/>
    <lineage>
        <taxon>Eukaryota</taxon>
        <taxon>Fungi</taxon>
        <taxon>Dikarya</taxon>
        <taxon>Ascomycota</taxon>
        <taxon>Pezizomycotina</taxon>
        <taxon>Eurotiomycetes</taxon>
        <taxon>Eurotiomycetidae</taxon>
        <taxon>Eurotiales</taxon>
        <taxon>Aspergillaceae</taxon>
        <taxon>Aspergillus</taxon>
        <taxon>Aspergillus subgen. Circumdati</taxon>
    </lineage>
</organism>
<keyword evidence="4" id="KW-0503">Monooxygenase</keyword>
<dbReference type="PRINTS" id="PR00420">
    <property type="entry name" value="RNGMNOXGNASE"/>
</dbReference>
<dbReference type="AlphaFoldDB" id="A0A0F0IFX5"/>
<proteinExistence type="predicted"/>